<dbReference type="OrthoDB" id="187139at2759"/>
<protein>
    <submittedName>
        <fullName evidence="10">Uncharacterized protein</fullName>
    </submittedName>
</protein>
<evidence type="ECO:0000256" key="2">
    <source>
        <dbReference type="ARBA" id="ARBA00008834"/>
    </source>
</evidence>
<gene>
    <name evidence="10" type="ORF">Cgig2_017415</name>
</gene>
<keyword evidence="3" id="KW-0134">Cell wall</keyword>
<evidence type="ECO:0000256" key="7">
    <source>
        <dbReference type="ARBA" id="ARBA00023316"/>
    </source>
</evidence>
<comment type="similarity">
    <text evidence="2 9">Belongs to the glycosyl hydrolase 28 family.</text>
</comment>
<evidence type="ECO:0000256" key="6">
    <source>
        <dbReference type="ARBA" id="ARBA00023295"/>
    </source>
</evidence>
<keyword evidence="5 9" id="KW-0378">Hydrolase</keyword>
<evidence type="ECO:0000256" key="4">
    <source>
        <dbReference type="ARBA" id="ARBA00022525"/>
    </source>
</evidence>
<evidence type="ECO:0000313" key="11">
    <source>
        <dbReference type="Proteomes" id="UP001153076"/>
    </source>
</evidence>
<dbReference type="Pfam" id="PF00295">
    <property type="entry name" value="Glyco_hydro_28"/>
    <property type="match status" value="1"/>
</dbReference>
<dbReference type="AlphaFoldDB" id="A0A9Q1GUF0"/>
<dbReference type="Gene3D" id="2.160.20.10">
    <property type="entry name" value="Single-stranded right-handed beta-helix, Pectin lyase-like"/>
    <property type="match status" value="1"/>
</dbReference>
<keyword evidence="4" id="KW-0964">Secreted</keyword>
<dbReference type="GO" id="GO:0071555">
    <property type="term" value="P:cell wall organization"/>
    <property type="evidence" value="ECO:0007669"/>
    <property type="project" value="UniProtKB-KW"/>
</dbReference>
<dbReference type="PANTHER" id="PTHR31375">
    <property type="match status" value="1"/>
</dbReference>
<dbReference type="EMBL" id="JAKOGI010001608">
    <property type="protein sequence ID" value="KAJ8424763.1"/>
    <property type="molecule type" value="Genomic_DNA"/>
</dbReference>
<proteinExistence type="inferred from homology"/>
<organism evidence="10 11">
    <name type="scientific">Carnegiea gigantea</name>
    <dbReference type="NCBI Taxonomy" id="171969"/>
    <lineage>
        <taxon>Eukaryota</taxon>
        <taxon>Viridiplantae</taxon>
        <taxon>Streptophyta</taxon>
        <taxon>Embryophyta</taxon>
        <taxon>Tracheophyta</taxon>
        <taxon>Spermatophyta</taxon>
        <taxon>Magnoliopsida</taxon>
        <taxon>eudicotyledons</taxon>
        <taxon>Gunneridae</taxon>
        <taxon>Pentapetalae</taxon>
        <taxon>Caryophyllales</taxon>
        <taxon>Cactineae</taxon>
        <taxon>Cactaceae</taxon>
        <taxon>Cactoideae</taxon>
        <taxon>Echinocereeae</taxon>
        <taxon>Carnegiea</taxon>
    </lineage>
</organism>
<reference evidence="10" key="1">
    <citation type="submission" date="2022-04" db="EMBL/GenBank/DDBJ databases">
        <title>Carnegiea gigantea Genome sequencing and assembly v2.</title>
        <authorList>
            <person name="Copetti D."/>
            <person name="Sanderson M.J."/>
            <person name="Burquez A."/>
            <person name="Wojciechowski M.F."/>
        </authorList>
    </citation>
    <scope>NUCLEOTIDE SEQUENCE</scope>
    <source>
        <strain evidence="10">SGP5-SGP5p</strain>
        <tissue evidence="10">Aerial part</tissue>
    </source>
</reference>
<evidence type="ECO:0000256" key="9">
    <source>
        <dbReference type="RuleBase" id="RU361169"/>
    </source>
</evidence>
<evidence type="ECO:0000256" key="3">
    <source>
        <dbReference type="ARBA" id="ARBA00022512"/>
    </source>
</evidence>
<dbReference type="FunFam" id="2.160.20.10:FF:000004">
    <property type="entry name" value="Pectin lyase-like superfamily protein"/>
    <property type="match status" value="1"/>
</dbReference>
<dbReference type="SMART" id="SM00710">
    <property type="entry name" value="PbH1"/>
    <property type="match status" value="7"/>
</dbReference>
<dbReference type="InterPro" id="IPR006626">
    <property type="entry name" value="PbH1"/>
</dbReference>
<dbReference type="InterPro" id="IPR011050">
    <property type="entry name" value="Pectin_lyase_fold/virulence"/>
</dbReference>
<comment type="caution">
    <text evidence="10">The sequence shown here is derived from an EMBL/GenBank/DDBJ whole genome shotgun (WGS) entry which is preliminary data.</text>
</comment>
<evidence type="ECO:0000313" key="10">
    <source>
        <dbReference type="EMBL" id="KAJ8424763.1"/>
    </source>
</evidence>
<dbReference type="SUPFAM" id="SSF51126">
    <property type="entry name" value="Pectin lyase-like"/>
    <property type="match status" value="1"/>
</dbReference>
<dbReference type="GO" id="GO:0004650">
    <property type="term" value="F:polygalacturonase activity"/>
    <property type="evidence" value="ECO:0007669"/>
    <property type="project" value="InterPro"/>
</dbReference>
<evidence type="ECO:0000256" key="1">
    <source>
        <dbReference type="ARBA" id="ARBA00004191"/>
    </source>
</evidence>
<sequence>MKAFRAACDHPGKARLVVPQGTFAVSQVMFSGPCAGPGPMVVQISGTVMAVSDVSMYPSPEWLIFTDIDGLVILGGGTVNGQGEKIWKYNDCADNSNCARLSSSIVLQNVTNGSIRRITSLNPMGFHFFVTDSKKIRLQRLNIKAPADSPNTDGVHISDSDEVSVSRSVISTGDDCVGILQGSTRIQINKVHCGPGHGISIGSLGKHADEDDVRGVQVKNCTIRDTTNGIRIKTFPYKPEIVPIKASGLLFEDILMEDVRNPIIIDQEYCGRGHSCVNAPSKIELSDIHFYNIRGSTLTPEAISIKCSSAVPCNNVYLSDINLTGINGPTTGLCVNANINTAGVQIPPVHC</sequence>
<comment type="subcellular location">
    <subcellularLocation>
        <location evidence="1">Secreted</location>
        <location evidence="1">Cell wall</location>
    </subcellularLocation>
</comment>
<keyword evidence="6 9" id="KW-0326">Glycosidase</keyword>
<keyword evidence="7" id="KW-0961">Cell wall biogenesis/degradation</keyword>
<dbReference type="InterPro" id="IPR000743">
    <property type="entry name" value="Glyco_hydro_28"/>
</dbReference>
<dbReference type="GO" id="GO:0005975">
    <property type="term" value="P:carbohydrate metabolic process"/>
    <property type="evidence" value="ECO:0007669"/>
    <property type="project" value="InterPro"/>
</dbReference>
<dbReference type="PROSITE" id="PS00502">
    <property type="entry name" value="POLYGALACTURONASE"/>
    <property type="match status" value="1"/>
</dbReference>
<accession>A0A9Q1GUF0</accession>
<evidence type="ECO:0000256" key="8">
    <source>
        <dbReference type="PROSITE-ProRule" id="PRU10052"/>
    </source>
</evidence>
<feature type="active site" evidence="8">
    <location>
        <position position="197"/>
    </location>
</feature>
<dbReference type="Proteomes" id="UP001153076">
    <property type="component" value="Unassembled WGS sequence"/>
</dbReference>
<evidence type="ECO:0000256" key="5">
    <source>
        <dbReference type="ARBA" id="ARBA00022801"/>
    </source>
</evidence>
<keyword evidence="11" id="KW-1185">Reference proteome</keyword>
<name>A0A9Q1GUF0_9CARY</name>
<dbReference type="InterPro" id="IPR012334">
    <property type="entry name" value="Pectin_lyas_fold"/>
</dbReference>